<keyword evidence="2" id="KW-1185">Reference proteome</keyword>
<accession>A0A554XD03</accession>
<evidence type="ECO:0000313" key="2">
    <source>
        <dbReference type="Proteomes" id="UP000317763"/>
    </source>
</evidence>
<sequence>MAPPDVIRRYRERACNTVTRGGLRAELQVTHEKNKWL</sequence>
<comment type="caution">
    <text evidence="1">The sequence shown here is derived from an EMBL/GenBank/DDBJ whole genome shotgun (WGS) entry which is preliminary data.</text>
</comment>
<dbReference type="AlphaFoldDB" id="A0A554XD03"/>
<dbReference type="Proteomes" id="UP000317763">
    <property type="component" value="Unassembled WGS sequence"/>
</dbReference>
<protein>
    <submittedName>
        <fullName evidence="1">Uncharacterized protein</fullName>
    </submittedName>
</protein>
<dbReference type="EMBL" id="VJOM01000002">
    <property type="protein sequence ID" value="TSE33706.1"/>
    <property type="molecule type" value="Genomic_DNA"/>
</dbReference>
<evidence type="ECO:0000313" key="1">
    <source>
        <dbReference type="EMBL" id="TSE33706.1"/>
    </source>
</evidence>
<reference evidence="1 2" key="1">
    <citation type="submission" date="2019-07" db="EMBL/GenBank/DDBJ databases">
        <title>Tepidimonas taiwanensis I1-1 draft genome.</title>
        <authorList>
            <person name="Da Costa M.S."/>
            <person name="Froufe H.J.C."/>
            <person name="Egas C."/>
            <person name="Albuquerque L."/>
        </authorList>
    </citation>
    <scope>NUCLEOTIDE SEQUENCE [LARGE SCALE GENOMIC DNA]</scope>
    <source>
        <strain evidence="1 2">I1-1</strain>
    </source>
</reference>
<name>A0A554XD03_9BURK</name>
<gene>
    <name evidence="1" type="ORF">Ttaiw_00270</name>
</gene>
<organism evidence="1 2">
    <name type="scientific">Tepidimonas taiwanensis</name>
    <dbReference type="NCBI Taxonomy" id="307486"/>
    <lineage>
        <taxon>Bacteria</taxon>
        <taxon>Pseudomonadati</taxon>
        <taxon>Pseudomonadota</taxon>
        <taxon>Betaproteobacteria</taxon>
        <taxon>Burkholderiales</taxon>
        <taxon>Tepidimonas</taxon>
    </lineage>
</organism>
<proteinExistence type="predicted"/>